<evidence type="ECO:0000313" key="11">
    <source>
        <dbReference type="Proteomes" id="UP000187172"/>
    </source>
</evidence>
<evidence type="ECO:0000256" key="1">
    <source>
        <dbReference type="ARBA" id="ARBA00006541"/>
    </source>
</evidence>
<feature type="domain" description="Mannitol dehydrogenase C-terminal" evidence="9">
    <location>
        <begin position="202"/>
        <end position="376"/>
    </location>
</feature>
<dbReference type="PRINTS" id="PR00084">
    <property type="entry name" value="MTLDHDRGNASE"/>
</dbReference>
<protein>
    <recommendedName>
        <fullName evidence="3 7">Mannitol-1-phosphate 5-dehydrogenase</fullName>
        <ecNumber evidence="2 7">1.1.1.17</ecNumber>
    </recommendedName>
</protein>
<name>A0A1R1F1A5_9BACL</name>
<evidence type="ECO:0000313" key="10">
    <source>
        <dbReference type="EMBL" id="OMF57873.1"/>
    </source>
</evidence>
<dbReference type="PANTHER" id="PTHR30524">
    <property type="entry name" value="MANNITOL-1-PHOSPHATE 5-DEHYDROGENASE"/>
    <property type="match status" value="1"/>
</dbReference>
<dbReference type="Gene3D" id="3.40.50.720">
    <property type="entry name" value="NAD(P)-binding Rossmann-like Domain"/>
    <property type="match status" value="1"/>
</dbReference>
<dbReference type="EC" id="1.1.1.17" evidence="2 7"/>
<dbReference type="HAMAP" id="MF_00196">
    <property type="entry name" value="Mannitol_dehydrog"/>
    <property type="match status" value="1"/>
</dbReference>
<feature type="binding site" evidence="7">
    <location>
        <begin position="3"/>
        <end position="14"/>
    </location>
    <ligand>
        <name>NAD(+)</name>
        <dbReference type="ChEBI" id="CHEBI:57540"/>
    </ligand>
</feature>
<sequence length="379" mass="41443">MKALHFGAGNIGRGFIGLLLSQSGYEVVFSDVNESLVQTIQQRGSYTVTIADESGKQIPVEGVNAIDGRDPAAVAEAVASADMVTTAVGVNILKHIAPGIAAGLKLRMERGAAPLHVIACENAIGASTQLREHVMGHLSLEEQQKAASFAAFPDSAVDRIVPLQHHEDPLAVTVEPFYEWVINRSQMFSGSQEIQGVHYVDDLIPYIERKLFTVNTGHCSAAYAGYRKGYSTIQEAMKDEEVAGLVTGALQETGSMLVRAYGFDPAEHENYIRTIMDRFRNPYLSDEVVRVGRSPIRKLSPDDRLVRPALRAWEQGGAFEHLTEVMALALKFDFAEDPEAVKLQGLIADQGVRQAFAEVSGLDPDHMLTEKVLKAYNHQ</sequence>
<dbReference type="InterPro" id="IPR013118">
    <property type="entry name" value="Mannitol_DH_C"/>
</dbReference>
<evidence type="ECO:0000256" key="5">
    <source>
        <dbReference type="ARBA" id="ARBA00023027"/>
    </source>
</evidence>
<dbReference type="NCBIfam" id="NF002649">
    <property type="entry name" value="PRK02318.2-1"/>
    <property type="match status" value="1"/>
</dbReference>
<dbReference type="SUPFAM" id="SSF51735">
    <property type="entry name" value="NAD(P)-binding Rossmann-fold domains"/>
    <property type="match status" value="1"/>
</dbReference>
<evidence type="ECO:0000256" key="6">
    <source>
        <dbReference type="ARBA" id="ARBA00048615"/>
    </source>
</evidence>
<organism evidence="10 11">
    <name type="scientific">Paenibacillus rhizosphaerae</name>
    <dbReference type="NCBI Taxonomy" id="297318"/>
    <lineage>
        <taxon>Bacteria</taxon>
        <taxon>Bacillati</taxon>
        <taxon>Bacillota</taxon>
        <taxon>Bacilli</taxon>
        <taxon>Bacillales</taxon>
        <taxon>Paenibacillaceae</taxon>
        <taxon>Paenibacillus</taxon>
    </lineage>
</organism>
<gene>
    <name evidence="7" type="primary">mtlD</name>
    <name evidence="10" type="ORF">BK138_04640</name>
</gene>
<dbReference type="InterPro" id="IPR023028">
    <property type="entry name" value="Mannitol_1_phos_5_DH"/>
</dbReference>
<dbReference type="GO" id="GO:0008926">
    <property type="term" value="F:mannitol-1-phosphate 5-dehydrogenase activity"/>
    <property type="evidence" value="ECO:0007669"/>
    <property type="project" value="UniProtKB-UniRule"/>
</dbReference>
<dbReference type="Pfam" id="PF01232">
    <property type="entry name" value="Mannitol_dh"/>
    <property type="match status" value="1"/>
</dbReference>
<dbReference type="EMBL" id="MRTP01000001">
    <property type="protein sequence ID" value="OMF57873.1"/>
    <property type="molecule type" value="Genomic_DNA"/>
</dbReference>
<dbReference type="InterPro" id="IPR013328">
    <property type="entry name" value="6PGD_dom2"/>
</dbReference>
<keyword evidence="11" id="KW-1185">Reference proteome</keyword>
<dbReference type="Gene3D" id="1.10.1040.10">
    <property type="entry name" value="N-(1-d-carboxylethyl)-l-norvaline Dehydrogenase, domain 2"/>
    <property type="match status" value="1"/>
</dbReference>
<reference evidence="10 11" key="1">
    <citation type="submission" date="2016-11" db="EMBL/GenBank/DDBJ databases">
        <title>Paenibacillus species isolates.</title>
        <authorList>
            <person name="Beno S.M."/>
        </authorList>
    </citation>
    <scope>NUCLEOTIDE SEQUENCE [LARGE SCALE GENOMIC DNA]</scope>
    <source>
        <strain evidence="10 11">FSL R5-0378</strain>
    </source>
</reference>
<dbReference type="RefSeq" id="WP_076166527.1">
    <property type="nucleotide sequence ID" value="NZ_MRTP01000001.1"/>
</dbReference>
<keyword evidence="5 7" id="KW-0520">NAD</keyword>
<dbReference type="Pfam" id="PF08125">
    <property type="entry name" value="Mannitol_dh_C"/>
    <property type="match status" value="1"/>
</dbReference>
<dbReference type="AlphaFoldDB" id="A0A1R1F1A5"/>
<evidence type="ECO:0000259" key="9">
    <source>
        <dbReference type="Pfam" id="PF08125"/>
    </source>
</evidence>
<dbReference type="NCBIfam" id="NF002646">
    <property type="entry name" value="PRK02318.1-2"/>
    <property type="match status" value="1"/>
</dbReference>
<dbReference type="InterPro" id="IPR036291">
    <property type="entry name" value="NAD(P)-bd_dom_sf"/>
</dbReference>
<proteinExistence type="inferred from homology"/>
<keyword evidence="4 7" id="KW-0560">Oxidoreductase</keyword>
<comment type="similarity">
    <text evidence="1 7">Belongs to the mannitol dehydrogenase family.</text>
</comment>
<dbReference type="InterPro" id="IPR008927">
    <property type="entry name" value="6-PGluconate_DH-like_C_sf"/>
</dbReference>
<dbReference type="InterPro" id="IPR000669">
    <property type="entry name" value="Mannitol_DH"/>
</dbReference>
<evidence type="ECO:0000256" key="3">
    <source>
        <dbReference type="ARBA" id="ARBA00016219"/>
    </source>
</evidence>
<evidence type="ECO:0000256" key="2">
    <source>
        <dbReference type="ARBA" id="ARBA00012939"/>
    </source>
</evidence>
<dbReference type="STRING" id="297318.BK138_04640"/>
<comment type="caution">
    <text evidence="10">The sequence shown here is derived from an EMBL/GenBank/DDBJ whole genome shotgun (WGS) entry which is preliminary data.</text>
</comment>
<dbReference type="InterPro" id="IPR013131">
    <property type="entry name" value="Mannitol_DH_N"/>
</dbReference>
<dbReference type="Proteomes" id="UP000187172">
    <property type="component" value="Unassembled WGS sequence"/>
</dbReference>
<dbReference type="NCBIfam" id="NF002647">
    <property type="entry name" value="PRK02318.1-3"/>
    <property type="match status" value="1"/>
</dbReference>
<dbReference type="NCBIfam" id="NF002652">
    <property type="entry name" value="PRK02318.2-5"/>
    <property type="match status" value="1"/>
</dbReference>
<dbReference type="PANTHER" id="PTHR30524:SF0">
    <property type="entry name" value="ALTRONATE OXIDOREDUCTASE-RELATED"/>
    <property type="match status" value="1"/>
</dbReference>
<feature type="domain" description="Mannitol dehydrogenase N-terminal" evidence="8">
    <location>
        <begin position="1"/>
        <end position="195"/>
    </location>
</feature>
<evidence type="ECO:0000256" key="7">
    <source>
        <dbReference type="HAMAP-Rule" id="MF_00196"/>
    </source>
</evidence>
<dbReference type="SUPFAM" id="SSF48179">
    <property type="entry name" value="6-phosphogluconate dehydrogenase C-terminal domain-like"/>
    <property type="match status" value="1"/>
</dbReference>
<evidence type="ECO:0000256" key="4">
    <source>
        <dbReference type="ARBA" id="ARBA00023002"/>
    </source>
</evidence>
<dbReference type="GO" id="GO:0019592">
    <property type="term" value="P:mannitol catabolic process"/>
    <property type="evidence" value="ECO:0007669"/>
    <property type="project" value="TreeGrafter"/>
</dbReference>
<dbReference type="GO" id="GO:0005829">
    <property type="term" value="C:cytosol"/>
    <property type="evidence" value="ECO:0007669"/>
    <property type="project" value="TreeGrafter"/>
</dbReference>
<comment type="catalytic activity">
    <reaction evidence="6 7">
        <text>D-mannitol 1-phosphate + NAD(+) = beta-D-fructose 6-phosphate + NADH + H(+)</text>
        <dbReference type="Rhea" id="RHEA:19661"/>
        <dbReference type="ChEBI" id="CHEBI:15378"/>
        <dbReference type="ChEBI" id="CHEBI:57540"/>
        <dbReference type="ChEBI" id="CHEBI:57634"/>
        <dbReference type="ChEBI" id="CHEBI:57945"/>
        <dbReference type="ChEBI" id="CHEBI:61381"/>
        <dbReference type="EC" id="1.1.1.17"/>
    </reaction>
</comment>
<evidence type="ECO:0000259" key="8">
    <source>
        <dbReference type="Pfam" id="PF01232"/>
    </source>
</evidence>
<accession>A0A1R1F1A5</accession>